<name>A0ABW8B1V6_9FIRM</name>
<sequence length="360" mass="42099">MKIGIITFHRAINYGAALQAYALQYALNQMGYEAEIIDYACEYLERCYANFYNPHKNAKGIVSGCLYYPIRSARKKKFTNFRLGYMHLSAEREIKREELKKIVEKYDYIITGSDQVWNPEQTNYDMSYFLDFVPSNKRISYAASMGSNNMLEQKEIFLNFVKNFKNISVREKKYGDKLAKILDREVYTVVDPVFLIGKTNWIKLIGDQRLVKEEYIFVYCLHEKACYEYAESLAKRTGKKIVCIPDSLKAKCHGKKDFKAGVFEFLNYILFADYIITDSFHATAFSIIFEKQFNVVMKQELKTLNGRLEEIAKKYGLERNVIQNENNVNRLGNIIDYHEINEKVKQEVQNSIDFIKKSLG</sequence>
<evidence type="ECO:0000313" key="3">
    <source>
        <dbReference type="Proteomes" id="UP001614216"/>
    </source>
</evidence>
<dbReference type="EC" id="2.4.-.-" evidence="2"/>
<accession>A0ABW8B1V6</accession>
<dbReference type="GO" id="GO:0016757">
    <property type="term" value="F:glycosyltransferase activity"/>
    <property type="evidence" value="ECO:0007669"/>
    <property type="project" value="UniProtKB-KW"/>
</dbReference>
<proteinExistence type="predicted"/>
<evidence type="ECO:0000313" key="2">
    <source>
        <dbReference type="EMBL" id="MFI7846650.1"/>
    </source>
</evidence>
<dbReference type="Proteomes" id="UP001614216">
    <property type="component" value="Unassembled WGS sequence"/>
</dbReference>
<comment type="caution">
    <text evidence="2">The sequence shown here is derived from an EMBL/GenBank/DDBJ whole genome shotgun (WGS) entry which is preliminary data.</text>
</comment>
<evidence type="ECO:0000259" key="1">
    <source>
        <dbReference type="Pfam" id="PF04230"/>
    </source>
</evidence>
<dbReference type="InterPro" id="IPR007345">
    <property type="entry name" value="Polysacch_pyruvyl_Trfase"/>
</dbReference>
<organism evidence="2 3">
    <name type="scientific">Dorea amylophila</name>
    <dbReference type="NCBI Taxonomy" id="2981789"/>
    <lineage>
        <taxon>Bacteria</taxon>
        <taxon>Bacillati</taxon>
        <taxon>Bacillota</taxon>
        <taxon>Clostridia</taxon>
        <taxon>Lachnospirales</taxon>
        <taxon>Lachnospiraceae</taxon>
        <taxon>Dorea</taxon>
    </lineage>
</organism>
<dbReference type="RefSeq" id="WP_396570498.1">
    <property type="nucleotide sequence ID" value="NZ_JBITRD010000017.1"/>
</dbReference>
<protein>
    <submittedName>
        <fullName evidence="2">Polysaccharide pyruvyl transferase family protein</fullName>
        <ecNumber evidence="2">2.4.-.-</ecNumber>
    </submittedName>
</protein>
<keyword evidence="2" id="KW-0328">Glycosyltransferase</keyword>
<dbReference type="Pfam" id="PF04230">
    <property type="entry name" value="PS_pyruv_trans"/>
    <property type="match status" value="1"/>
</dbReference>
<keyword evidence="3" id="KW-1185">Reference proteome</keyword>
<dbReference type="EMBL" id="JBITRD010000017">
    <property type="protein sequence ID" value="MFI7846650.1"/>
    <property type="molecule type" value="Genomic_DNA"/>
</dbReference>
<reference evidence="2 3" key="1">
    <citation type="submission" date="2024-08" db="EMBL/GenBank/DDBJ databases">
        <authorList>
            <person name="Vancuren S.J."/>
            <person name="Allen-Vercoe E."/>
        </authorList>
    </citation>
    <scope>NUCLEOTIDE SEQUENCE [LARGE SCALE GENOMIC DNA]</scope>
    <source>
        <strain evidence="2 3">16-6-I_42_FAA</strain>
    </source>
</reference>
<gene>
    <name evidence="2" type="ORF">ACIF0M_14225</name>
</gene>
<keyword evidence="2" id="KW-0808">Transferase</keyword>
<feature type="domain" description="Polysaccharide pyruvyl transferase" evidence="1">
    <location>
        <begin position="13"/>
        <end position="295"/>
    </location>
</feature>